<dbReference type="InterPro" id="IPR027417">
    <property type="entry name" value="P-loop_NTPase"/>
</dbReference>
<dbReference type="RefSeq" id="WP_036524613.1">
    <property type="nucleotide sequence ID" value="NZ_JFYZ01000003.1"/>
</dbReference>
<dbReference type="Gene3D" id="3.40.50.300">
    <property type="entry name" value="P-loop containing nucleotide triphosphate hydrolases"/>
    <property type="match status" value="1"/>
</dbReference>
<proteinExistence type="predicted"/>
<dbReference type="AlphaFoldDB" id="A0A031K477"/>
<keyword evidence="2" id="KW-0418">Kinase</keyword>
<dbReference type="GO" id="GO:0000155">
    <property type="term" value="F:phosphorelay sensor kinase activity"/>
    <property type="evidence" value="ECO:0007669"/>
    <property type="project" value="InterPro"/>
</dbReference>
<dbReference type="GO" id="GO:0006109">
    <property type="term" value="P:regulation of carbohydrate metabolic process"/>
    <property type="evidence" value="ECO:0007669"/>
    <property type="project" value="InterPro"/>
</dbReference>
<keyword evidence="2" id="KW-0808">Transferase</keyword>
<dbReference type="SUPFAM" id="SSF53795">
    <property type="entry name" value="PEP carboxykinase-like"/>
    <property type="match status" value="1"/>
</dbReference>
<accession>A0A031K477</accession>
<gene>
    <name evidence="2" type="ORF">BV97_01503</name>
</gene>
<dbReference type="STRING" id="158500.BES08_04610"/>
<name>A0A031K477_9SPHN</name>
<dbReference type="Proteomes" id="UP000024329">
    <property type="component" value="Unassembled WGS sequence"/>
</dbReference>
<dbReference type="CDD" id="cd01918">
    <property type="entry name" value="HprK_C"/>
    <property type="match status" value="1"/>
</dbReference>
<organism evidence="2 3">
    <name type="scientific">Novosphingobium resinovorum</name>
    <dbReference type="NCBI Taxonomy" id="158500"/>
    <lineage>
        <taxon>Bacteria</taxon>
        <taxon>Pseudomonadati</taxon>
        <taxon>Pseudomonadota</taxon>
        <taxon>Alphaproteobacteria</taxon>
        <taxon>Sphingomonadales</taxon>
        <taxon>Sphingomonadaceae</taxon>
        <taxon>Novosphingobium</taxon>
    </lineage>
</organism>
<evidence type="ECO:0000313" key="2">
    <source>
        <dbReference type="EMBL" id="EZP83392.1"/>
    </source>
</evidence>
<dbReference type="GO" id="GO:0005524">
    <property type="term" value="F:ATP binding"/>
    <property type="evidence" value="ECO:0007669"/>
    <property type="project" value="InterPro"/>
</dbReference>
<dbReference type="eggNOG" id="COG1493">
    <property type="taxonomic scope" value="Bacteria"/>
</dbReference>
<sequence length="141" mass="14848">MSAEARQSTCVAIGNRAILIEGAPGSGKSSLALALIDRGAMLVGDDSVMLEARDGWLFASPHPHTRGLLEVRNLGLVPHDCTEKVAVALVLHLEGSAPRYIEKAESIAISGVEAPLIRLAPHDAVLAIKAELALQRYGLPV</sequence>
<comment type="caution">
    <text evidence="2">The sequence shown here is derived from an EMBL/GenBank/DDBJ whole genome shotgun (WGS) entry which is preliminary data.</text>
</comment>
<dbReference type="InterPro" id="IPR011104">
    <property type="entry name" value="Hpr_kin/Pase_C"/>
</dbReference>
<protein>
    <submittedName>
        <fullName evidence="2">HPr kinase</fullName>
    </submittedName>
</protein>
<reference evidence="2 3" key="1">
    <citation type="submission" date="2014-03" db="EMBL/GenBank/DDBJ databases">
        <title>Whole genome sequence of Novosphingobium resinovorum KF1.</title>
        <authorList>
            <person name="Gan H.M."/>
            <person name="Gan H.Y."/>
            <person name="Chew T.H."/>
            <person name="Savka M.A."/>
        </authorList>
    </citation>
    <scope>NUCLEOTIDE SEQUENCE [LARGE SCALE GENOMIC DNA]</scope>
    <source>
        <strain evidence="2 3">KF1</strain>
    </source>
</reference>
<dbReference type="Pfam" id="PF07475">
    <property type="entry name" value="Hpr_kinase_C"/>
    <property type="match status" value="1"/>
</dbReference>
<feature type="domain" description="HPr kinase/phosphorylase C-terminal" evidence="1">
    <location>
        <begin position="7"/>
        <end position="77"/>
    </location>
</feature>
<dbReference type="PATRIC" id="fig|158500.4.peg.1540"/>
<evidence type="ECO:0000313" key="3">
    <source>
        <dbReference type="Proteomes" id="UP000024329"/>
    </source>
</evidence>
<dbReference type="EMBL" id="JFYZ01000003">
    <property type="protein sequence ID" value="EZP83392.1"/>
    <property type="molecule type" value="Genomic_DNA"/>
</dbReference>
<evidence type="ECO:0000259" key="1">
    <source>
        <dbReference type="Pfam" id="PF07475"/>
    </source>
</evidence>